<dbReference type="Proteomes" id="UP001597241">
    <property type="component" value="Unassembled WGS sequence"/>
</dbReference>
<dbReference type="Pfam" id="PF18962">
    <property type="entry name" value="Por_Secre_tail"/>
    <property type="match status" value="1"/>
</dbReference>
<accession>A0ABW3WNB4</accession>
<dbReference type="PANTHER" id="PTHR43806">
    <property type="entry name" value="PEPTIDASE S8"/>
    <property type="match status" value="1"/>
</dbReference>
<comment type="caution">
    <text evidence="10">The sequence shown here is derived from an EMBL/GenBank/DDBJ whole genome shotgun (WGS) entry which is preliminary data.</text>
</comment>
<comment type="similarity">
    <text evidence="1 6">Belongs to the peptidase S8 family.</text>
</comment>
<dbReference type="PANTHER" id="PTHR43806:SF67">
    <property type="entry name" value="EGF-LIKE DOMAIN-CONTAINING PROTEIN"/>
    <property type="match status" value="1"/>
</dbReference>
<feature type="domain" description="Secretion system C-terminal sorting" evidence="9">
    <location>
        <begin position="472"/>
        <end position="542"/>
    </location>
</feature>
<dbReference type="PRINTS" id="PR00723">
    <property type="entry name" value="SUBTILISIN"/>
</dbReference>
<evidence type="ECO:0000313" key="10">
    <source>
        <dbReference type="EMBL" id="MFD1292716.1"/>
    </source>
</evidence>
<keyword evidence="4 6" id="KW-0378">Hydrolase</keyword>
<dbReference type="PROSITE" id="PS51892">
    <property type="entry name" value="SUBTILASE"/>
    <property type="match status" value="1"/>
</dbReference>
<dbReference type="Gene3D" id="3.40.50.200">
    <property type="entry name" value="Peptidase S8/S53 domain"/>
    <property type="match status" value="1"/>
</dbReference>
<evidence type="ECO:0000256" key="6">
    <source>
        <dbReference type="PROSITE-ProRule" id="PRU01240"/>
    </source>
</evidence>
<evidence type="ECO:0000256" key="3">
    <source>
        <dbReference type="ARBA" id="ARBA00022729"/>
    </source>
</evidence>
<protein>
    <submittedName>
        <fullName evidence="10">S8 family serine peptidase</fullName>
    </submittedName>
</protein>
<dbReference type="SUPFAM" id="SSF52743">
    <property type="entry name" value="Subtilisin-like"/>
    <property type="match status" value="1"/>
</dbReference>
<evidence type="ECO:0000259" key="9">
    <source>
        <dbReference type="Pfam" id="PF18962"/>
    </source>
</evidence>
<name>A0ABW3WNB4_9FLAO</name>
<organism evidence="10 11">
    <name type="scientific">Lutibacter holmesii</name>
    <dbReference type="NCBI Taxonomy" id="1137985"/>
    <lineage>
        <taxon>Bacteria</taxon>
        <taxon>Pseudomonadati</taxon>
        <taxon>Bacteroidota</taxon>
        <taxon>Flavobacteriia</taxon>
        <taxon>Flavobacteriales</taxon>
        <taxon>Flavobacteriaceae</taxon>
        <taxon>Lutibacter</taxon>
    </lineage>
</organism>
<evidence type="ECO:0000256" key="7">
    <source>
        <dbReference type="SAM" id="SignalP"/>
    </source>
</evidence>
<keyword evidence="3 7" id="KW-0732">Signal</keyword>
<feature type="chain" id="PRO_5046086876" evidence="7">
    <location>
        <begin position="20"/>
        <end position="544"/>
    </location>
</feature>
<dbReference type="InterPro" id="IPR000209">
    <property type="entry name" value="Peptidase_S8/S53_dom"/>
</dbReference>
<proteinExistence type="inferred from homology"/>
<gene>
    <name evidence="10" type="ORF">ACFQ5N_02615</name>
</gene>
<dbReference type="RefSeq" id="WP_386807494.1">
    <property type="nucleotide sequence ID" value="NZ_JBHTMV010000002.1"/>
</dbReference>
<dbReference type="InterPro" id="IPR015500">
    <property type="entry name" value="Peptidase_S8_subtilisin-rel"/>
</dbReference>
<keyword evidence="5 6" id="KW-0720">Serine protease</keyword>
<evidence type="ECO:0000256" key="4">
    <source>
        <dbReference type="ARBA" id="ARBA00022801"/>
    </source>
</evidence>
<feature type="active site" description="Charge relay system" evidence="6">
    <location>
        <position position="179"/>
    </location>
</feature>
<feature type="active site" description="Charge relay system" evidence="6">
    <location>
        <position position="400"/>
    </location>
</feature>
<dbReference type="InterPro" id="IPR050131">
    <property type="entry name" value="Peptidase_S8_subtilisin-like"/>
</dbReference>
<keyword evidence="11" id="KW-1185">Reference proteome</keyword>
<dbReference type="CDD" id="cd07493">
    <property type="entry name" value="Peptidases_S8_9"/>
    <property type="match status" value="1"/>
</dbReference>
<dbReference type="NCBIfam" id="TIGR04183">
    <property type="entry name" value="Por_Secre_tail"/>
    <property type="match status" value="1"/>
</dbReference>
<evidence type="ECO:0000256" key="5">
    <source>
        <dbReference type="ARBA" id="ARBA00022825"/>
    </source>
</evidence>
<dbReference type="EMBL" id="JBHTMV010000002">
    <property type="protein sequence ID" value="MFD1292716.1"/>
    <property type="molecule type" value="Genomic_DNA"/>
</dbReference>
<feature type="signal peptide" evidence="7">
    <location>
        <begin position="1"/>
        <end position="19"/>
    </location>
</feature>
<evidence type="ECO:0000256" key="2">
    <source>
        <dbReference type="ARBA" id="ARBA00022670"/>
    </source>
</evidence>
<evidence type="ECO:0000256" key="1">
    <source>
        <dbReference type="ARBA" id="ARBA00011073"/>
    </source>
</evidence>
<evidence type="ECO:0000313" key="11">
    <source>
        <dbReference type="Proteomes" id="UP001597241"/>
    </source>
</evidence>
<feature type="domain" description="Peptidase S8/S53" evidence="8">
    <location>
        <begin position="170"/>
        <end position="446"/>
    </location>
</feature>
<dbReference type="InterPro" id="IPR017317">
    <property type="entry name" value="Pept_S8_subtilisin_bacteroid-2"/>
</dbReference>
<feature type="active site" description="Charge relay system" evidence="6">
    <location>
        <position position="219"/>
    </location>
</feature>
<sequence length="544" mass="60119">MKKTLLILTLFFSVFSLKAQTEDAWVYFTDKPSEKEFLSSPLKMLTQRSLDRRIRYNISLDFKDIPVEESYVLQLKTTEGIKILARSKWLNALHVQGSQEAITSLLDNNFVASIQFANKSLSSIEKGSTSKKTVSKKNKFEVLTDFDYGKGATQINIMKGEVLHENNFTGEGVQIAVIDGGFPNVDTFLSFERIRNNNQILGGYDFVNRDSNFYTGDSHGATVLSTIAGYVEDEFVGTAPDAHFYLFISEDVDIESPLEESLWVEAAEKADSLGVDIINTSLGYSTFDNPDYDYTYEDMDGNTAFISRGAEIAFSRGMILVNSAGNEGTDAWHYVTAPADSKSVLSVGAVYSFGVIAVAPFSSFGPTADGRLKPDVSAIGAFGTGIDASGNVTRSLFGTSFASPILAGSIACLWQAFPQKTNAEITQLVKESAHLYLNPTDQQGYGVPNFETIFNILIEEIPEIELENVQPFPNPVENELNFKFSTSTVSEVEVVIYNLLGQMVSKEMVSKLYPVKDISYLAKGVYLLQLSYNNQKQTIKLIKK</sequence>
<dbReference type="InterPro" id="IPR026444">
    <property type="entry name" value="Secre_tail"/>
</dbReference>
<dbReference type="Pfam" id="PF00082">
    <property type="entry name" value="Peptidase_S8"/>
    <property type="match status" value="1"/>
</dbReference>
<keyword evidence="2 6" id="KW-0645">Protease</keyword>
<reference evidence="11" key="1">
    <citation type="journal article" date="2019" name="Int. J. Syst. Evol. Microbiol.">
        <title>The Global Catalogue of Microorganisms (GCM) 10K type strain sequencing project: providing services to taxonomists for standard genome sequencing and annotation.</title>
        <authorList>
            <consortium name="The Broad Institute Genomics Platform"/>
            <consortium name="The Broad Institute Genome Sequencing Center for Infectious Disease"/>
            <person name="Wu L."/>
            <person name="Ma J."/>
        </authorList>
    </citation>
    <scope>NUCLEOTIDE SEQUENCE [LARGE SCALE GENOMIC DNA]</scope>
    <source>
        <strain evidence="11">CCUG 62221</strain>
    </source>
</reference>
<dbReference type="PIRSF" id="PIRSF037903">
    <property type="entry name" value="Subtilisin_rel_GFO_2223"/>
    <property type="match status" value="1"/>
</dbReference>
<dbReference type="InterPro" id="IPR036852">
    <property type="entry name" value="Peptidase_S8/S53_dom_sf"/>
</dbReference>
<evidence type="ECO:0000259" key="8">
    <source>
        <dbReference type="Pfam" id="PF00082"/>
    </source>
</evidence>